<evidence type="ECO:0000313" key="2">
    <source>
        <dbReference type="EMBL" id="SCF47817.1"/>
    </source>
</evidence>
<dbReference type="EMBL" id="FMCU01000024">
    <property type="protein sequence ID" value="SCF47817.1"/>
    <property type="molecule type" value="Genomic_DNA"/>
</dbReference>
<feature type="region of interest" description="Disordered" evidence="1">
    <location>
        <begin position="119"/>
        <end position="258"/>
    </location>
</feature>
<keyword evidence="3" id="KW-1185">Reference proteome</keyword>
<name>A0A1C5ARE9_9ACTN</name>
<accession>A0A1C5ARE9</accession>
<dbReference type="Proteomes" id="UP000198797">
    <property type="component" value="Unassembled WGS sequence"/>
</dbReference>
<evidence type="ECO:0000256" key="1">
    <source>
        <dbReference type="SAM" id="MobiDB-lite"/>
    </source>
</evidence>
<gene>
    <name evidence="2" type="ORF">GA0070216_1246</name>
</gene>
<reference evidence="3" key="1">
    <citation type="submission" date="2016-06" db="EMBL/GenBank/DDBJ databases">
        <authorList>
            <person name="Varghese N."/>
            <person name="Submissions Spin"/>
        </authorList>
    </citation>
    <scope>NUCLEOTIDE SEQUENCE [LARGE SCALE GENOMIC DNA]</scope>
    <source>
        <strain evidence="3">DSM 44100</strain>
    </source>
</reference>
<evidence type="ECO:0000313" key="3">
    <source>
        <dbReference type="Proteomes" id="UP000198797"/>
    </source>
</evidence>
<protein>
    <submittedName>
        <fullName evidence="2">Uncharacterized protein</fullName>
    </submittedName>
</protein>
<feature type="compositionally biased region" description="Basic residues" evidence="1">
    <location>
        <begin position="136"/>
        <end position="149"/>
    </location>
</feature>
<dbReference type="AlphaFoldDB" id="A0A1C5ARE9"/>
<sequence length="258" mass="28223">MKEVSITASLHPPSEIRKASQARLLARSRRDGMCRPYQIRQTGVKILNGRRQPLIRAPGRTPWRMDTTSRPSAGAGWMSRSTTWPVLRTEFEDLVTTAWTGSTAPAIRMLPTTTGYAEVATGLPHDEGSPGTGPGRLRRGRPGHARARAPRVAPGPRDSGPTVDRAGALPRAGPVVPHRLPGSKRPAARERYRPAASPTPHRAHEERSRQGWPTAWRVPRVVLSGTNRAGRARSPVPAMPCVPRSRPGPPRVHHPARR</sequence>
<organism evidence="2 3">
    <name type="scientific">Micromonospora matsumotoense</name>
    <dbReference type="NCBI Taxonomy" id="121616"/>
    <lineage>
        <taxon>Bacteria</taxon>
        <taxon>Bacillati</taxon>
        <taxon>Actinomycetota</taxon>
        <taxon>Actinomycetes</taxon>
        <taxon>Micromonosporales</taxon>
        <taxon>Micromonosporaceae</taxon>
        <taxon>Micromonospora</taxon>
    </lineage>
</organism>
<proteinExistence type="predicted"/>
<feature type="region of interest" description="Disordered" evidence="1">
    <location>
        <begin position="56"/>
        <end position="78"/>
    </location>
</feature>